<dbReference type="PANTHER" id="PTHR30269">
    <property type="entry name" value="TRANSMEMBRANE PROTEIN YFCA"/>
    <property type="match status" value="1"/>
</dbReference>
<keyword evidence="6 8" id="KW-1133">Transmembrane helix</keyword>
<evidence type="ECO:0000313" key="9">
    <source>
        <dbReference type="EMBL" id="QIS08260.1"/>
    </source>
</evidence>
<keyword evidence="3" id="KW-0813">Transport</keyword>
<feature type="transmembrane region" description="Helical" evidence="8">
    <location>
        <begin position="102"/>
        <end position="122"/>
    </location>
</feature>
<evidence type="ECO:0000256" key="6">
    <source>
        <dbReference type="ARBA" id="ARBA00022989"/>
    </source>
</evidence>
<feature type="transmembrane region" description="Helical" evidence="8">
    <location>
        <begin position="75"/>
        <end position="96"/>
    </location>
</feature>
<keyword evidence="7 8" id="KW-0472">Membrane</keyword>
<name>A0A6G9Y582_9NOCA</name>
<dbReference type="PANTHER" id="PTHR30269:SF0">
    <property type="entry name" value="MEMBRANE TRANSPORTER PROTEIN YFCA-RELATED"/>
    <property type="match status" value="1"/>
</dbReference>
<keyword evidence="5 8" id="KW-0812">Transmembrane</keyword>
<evidence type="ECO:0000256" key="4">
    <source>
        <dbReference type="ARBA" id="ARBA00022475"/>
    </source>
</evidence>
<evidence type="ECO:0000256" key="5">
    <source>
        <dbReference type="ARBA" id="ARBA00022692"/>
    </source>
</evidence>
<evidence type="ECO:0000256" key="2">
    <source>
        <dbReference type="ARBA" id="ARBA00009142"/>
    </source>
</evidence>
<dbReference type="GO" id="GO:0005886">
    <property type="term" value="C:plasma membrane"/>
    <property type="evidence" value="ECO:0007669"/>
    <property type="project" value="UniProtKB-SubCell"/>
</dbReference>
<dbReference type="InterPro" id="IPR002781">
    <property type="entry name" value="TM_pro_TauE-like"/>
</dbReference>
<proteinExistence type="inferred from homology"/>
<feature type="transmembrane region" description="Helical" evidence="8">
    <location>
        <begin position="143"/>
        <end position="175"/>
    </location>
</feature>
<sequence length="255" mass="26190">MTLLEQLSILGAGIAAGGINTIVGSGTLITFPVLLAFGYPPVTANVSNTIGLVPGAISGVYGYRRELAGQRARLFQLGAASLLGGIVGAVLLLVLPAAAFKAIVPVLIVLALILVMVQPRLARWVKQRRDGGDGPVPEHGGPILFAAVFATGIYGGYFGAAQGVLLIGLLGVFVHDELQRLNGVKNVLALIVNAVSALIFVFVADVAWQVVALIAVGSIIGGQLGAKLGRRLSPTVLRGVIVVVGTIAVIRLLLT</sequence>
<evidence type="ECO:0000256" key="7">
    <source>
        <dbReference type="ARBA" id="ARBA00023136"/>
    </source>
</evidence>
<accession>A0A6G9Y582</accession>
<dbReference type="EMBL" id="CP046172">
    <property type="protein sequence ID" value="QIS08260.1"/>
    <property type="molecule type" value="Genomic_DNA"/>
</dbReference>
<dbReference type="Proteomes" id="UP000503540">
    <property type="component" value="Chromosome"/>
</dbReference>
<evidence type="ECO:0000256" key="8">
    <source>
        <dbReference type="RuleBase" id="RU363041"/>
    </source>
</evidence>
<comment type="similarity">
    <text evidence="2 8">Belongs to the 4-toluene sulfonate uptake permease (TSUP) (TC 2.A.102) family.</text>
</comment>
<evidence type="ECO:0000256" key="1">
    <source>
        <dbReference type="ARBA" id="ARBA00004651"/>
    </source>
</evidence>
<reference evidence="9 10" key="1">
    <citation type="journal article" date="2019" name="ACS Chem. Biol.">
        <title>Identification and Mobilization of a Cryptic Antibiotic Biosynthesis Gene Locus from a Human-Pathogenic Nocardia Isolate.</title>
        <authorList>
            <person name="Herisse M."/>
            <person name="Ishida K."/>
            <person name="Porter J.L."/>
            <person name="Howden B."/>
            <person name="Hertweck C."/>
            <person name="Stinear T.P."/>
            <person name="Pidot S.J."/>
        </authorList>
    </citation>
    <scope>NUCLEOTIDE SEQUENCE [LARGE SCALE GENOMIC DNA]</scope>
    <source>
        <strain evidence="9 10">AUSMDU00012717</strain>
    </source>
</reference>
<keyword evidence="4 8" id="KW-1003">Cell membrane</keyword>
<feature type="transmembrane region" description="Helical" evidence="8">
    <location>
        <begin position="236"/>
        <end position="254"/>
    </location>
</feature>
<feature type="transmembrane region" description="Helical" evidence="8">
    <location>
        <begin position="45"/>
        <end position="63"/>
    </location>
</feature>
<feature type="transmembrane region" description="Helical" evidence="8">
    <location>
        <begin position="12"/>
        <end position="39"/>
    </location>
</feature>
<comment type="subcellular location">
    <subcellularLocation>
        <location evidence="1 8">Cell membrane</location>
        <topology evidence="1 8">Multi-pass membrane protein</topology>
    </subcellularLocation>
</comment>
<dbReference type="AlphaFoldDB" id="A0A6G9Y582"/>
<keyword evidence="10" id="KW-1185">Reference proteome</keyword>
<dbReference type="KEGG" id="nah:F5544_01690"/>
<dbReference type="InterPro" id="IPR052017">
    <property type="entry name" value="TSUP"/>
</dbReference>
<organism evidence="9 10">
    <name type="scientific">Nocardia arthritidis</name>
    <dbReference type="NCBI Taxonomy" id="228602"/>
    <lineage>
        <taxon>Bacteria</taxon>
        <taxon>Bacillati</taxon>
        <taxon>Actinomycetota</taxon>
        <taxon>Actinomycetes</taxon>
        <taxon>Mycobacteriales</taxon>
        <taxon>Nocardiaceae</taxon>
        <taxon>Nocardia</taxon>
    </lineage>
</organism>
<evidence type="ECO:0000313" key="10">
    <source>
        <dbReference type="Proteomes" id="UP000503540"/>
    </source>
</evidence>
<dbReference type="RefSeq" id="WP_167471535.1">
    <property type="nucleotide sequence ID" value="NZ_CP046172.1"/>
</dbReference>
<dbReference type="Pfam" id="PF01925">
    <property type="entry name" value="TauE"/>
    <property type="match status" value="1"/>
</dbReference>
<evidence type="ECO:0000256" key="3">
    <source>
        <dbReference type="ARBA" id="ARBA00022448"/>
    </source>
</evidence>
<gene>
    <name evidence="9" type="ORF">F5544_01690</name>
</gene>
<protein>
    <recommendedName>
        <fullName evidence="8">Probable membrane transporter protein</fullName>
    </recommendedName>
</protein>
<feature type="transmembrane region" description="Helical" evidence="8">
    <location>
        <begin position="187"/>
        <end position="216"/>
    </location>
</feature>